<sequence length="313" mass="36220">ATGNAYPDVVVQEVAKRVDYSTIKKMKLVNRSFRTALADPLLWINLCERDQRTLPSREFRKSLAQHALNDESCIGKLDFERIWVLDPFRSNLVPPMLPTLEEMKWEYGWRFSEPPMGKQDLSMIVEEIPVGEHPEISRCIATSYTWGQRTLTIDLVDEGVPEWMLDHVRPRIVISELVRPHPDSSATYRMHAILLREGEQFHPCGYGPSQLQLTGINWRNGSSAQWVRVGVTFEDYPMGIRKIAVRSEGMDTQYQRDRNYGAKYANLQIRVEAPEKFRWLGEDDFTGFEKPGRGASKRSADPIEPPWMLRKRI</sequence>
<reference evidence="2" key="1">
    <citation type="submission" date="2023-10" db="EMBL/GenBank/DDBJ databases">
        <title>Genome assembly of Pristionchus species.</title>
        <authorList>
            <person name="Yoshida K."/>
            <person name="Sommer R.J."/>
        </authorList>
    </citation>
    <scope>NUCLEOTIDE SEQUENCE</scope>
    <source>
        <strain evidence="2">RS5133</strain>
    </source>
</reference>
<dbReference type="SUPFAM" id="SSF49785">
    <property type="entry name" value="Galactose-binding domain-like"/>
    <property type="match status" value="1"/>
</dbReference>
<dbReference type="GO" id="GO:0005737">
    <property type="term" value="C:cytoplasm"/>
    <property type="evidence" value="ECO:0007669"/>
    <property type="project" value="UniProtKB-ARBA"/>
</dbReference>
<name>A0AAV5WU64_9BILA</name>
<evidence type="ECO:0000313" key="3">
    <source>
        <dbReference type="Proteomes" id="UP001432322"/>
    </source>
</evidence>
<accession>A0AAV5WU64</accession>
<evidence type="ECO:0000313" key="2">
    <source>
        <dbReference type="EMBL" id="GMT34596.1"/>
    </source>
</evidence>
<dbReference type="GO" id="GO:0036503">
    <property type="term" value="P:ERAD pathway"/>
    <property type="evidence" value="ECO:0007669"/>
    <property type="project" value="TreeGrafter"/>
</dbReference>
<dbReference type="Pfam" id="PF04300">
    <property type="entry name" value="FBA"/>
    <property type="match status" value="1"/>
</dbReference>
<dbReference type="SMART" id="SM01198">
    <property type="entry name" value="FBA"/>
    <property type="match status" value="1"/>
</dbReference>
<feature type="domain" description="FBA" evidence="1">
    <location>
        <begin position="82"/>
        <end position="273"/>
    </location>
</feature>
<dbReference type="PANTHER" id="PTHR12125">
    <property type="entry name" value="F-BOX ONLY PROTEIN 6-LIKE PROTEIN"/>
    <property type="match status" value="1"/>
</dbReference>
<dbReference type="EMBL" id="BTSY01000006">
    <property type="protein sequence ID" value="GMT34596.1"/>
    <property type="molecule type" value="Genomic_DNA"/>
</dbReference>
<organism evidence="2 3">
    <name type="scientific">Pristionchus fissidentatus</name>
    <dbReference type="NCBI Taxonomy" id="1538716"/>
    <lineage>
        <taxon>Eukaryota</taxon>
        <taxon>Metazoa</taxon>
        <taxon>Ecdysozoa</taxon>
        <taxon>Nematoda</taxon>
        <taxon>Chromadorea</taxon>
        <taxon>Rhabditida</taxon>
        <taxon>Rhabditina</taxon>
        <taxon>Diplogasteromorpha</taxon>
        <taxon>Diplogasteroidea</taxon>
        <taxon>Neodiplogasteridae</taxon>
        <taxon>Pristionchus</taxon>
    </lineage>
</organism>
<evidence type="ECO:0000259" key="1">
    <source>
        <dbReference type="PROSITE" id="PS51114"/>
    </source>
</evidence>
<dbReference type="AlphaFoldDB" id="A0AAV5WU64"/>
<feature type="non-terminal residue" evidence="2">
    <location>
        <position position="1"/>
    </location>
</feature>
<dbReference type="SUPFAM" id="SSF81383">
    <property type="entry name" value="F-box domain"/>
    <property type="match status" value="1"/>
</dbReference>
<comment type="caution">
    <text evidence="2">The sequence shown here is derived from an EMBL/GenBank/DDBJ whole genome shotgun (WGS) entry which is preliminary data.</text>
</comment>
<dbReference type="PANTHER" id="PTHR12125:SF5">
    <property type="entry name" value="F-BOX DOMAIN-CONTAINING PROTEIN"/>
    <property type="match status" value="1"/>
</dbReference>
<protein>
    <recommendedName>
        <fullName evidence="1">FBA domain-containing protein</fullName>
    </recommendedName>
</protein>
<dbReference type="PROSITE" id="PS51114">
    <property type="entry name" value="FBA"/>
    <property type="match status" value="1"/>
</dbReference>
<keyword evidence="3" id="KW-1185">Reference proteome</keyword>
<dbReference type="InterPro" id="IPR007397">
    <property type="entry name" value="F-box-assoc_dom"/>
</dbReference>
<proteinExistence type="predicted"/>
<dbReference type="GO" id="GO:0031146">
    <property type="term" value="P:SCF-dependent proteasomal ubiquitin-dependent protein catabolic process"/>
    <property type="evidence" value="ECO:0007669"/>
    <property type="project" value="TreeGrafter"/>
</dbReference>
<gene>
    <name evidence="2" type="ORF">PFISCL1PPCAC_25893</name>
</gene>
<dbReference type="GO" id="GO:0019005">
    <property type="term" value="C:SCF ubiquitin ligase complex"/>
    <property type="evidence" value="ECO:0007669"/>
    <property type="project" value="TreeGrafter"/>
</dbReference>
<dbReference type="Proteomes" id="UP001432322">
    <property type="component" value="Unassembled WGS sequence"/>
</dbReference>
<dbReference type="InterPro" id="IPR008979">
    <property type="entry name" value="Galactose-bd-like_sf"/>
</dbReference>
<dbReference type="GO" id="GO:0061630">
    <property type="term" value="F:ubiquitin protein ligase activity"/>
    <property type="evidence" value="ECO:0007669"/>
    <property type="project" value="TreeGrafter"/>
</dbReference>
<dbReference type="InterPro" id="IPR039752">
    <property type="entry name" value="F-box_only"/>
</dbReference>
<dbReference type="InterPro" id="IPR036047">
    <property type="entry name" value="F-box-like_dom_sf"/>
</dbReference>
<dbReference type="GO" id="GO:0006516">
    <property type="term" value="P:glycoprotein catabolic process"/>
    <property type="evidence" value="ECO:0007669"/>
    <property type="project" value="TreeGrafter"/>
</dbReference>
<dbReference type="Gene3D" id="2.60.120.260">
    <property type="entry name" value="Galactose-binding domain-like"/>
    <property type="match status" value="1"/>
</dbReference>